<name>J4IBC1_9APHY</name>
<dbReference type="InParanoid" id="J4IBC1"/>
<evidence type="ECO:0008006" key="4">
    <source>
        <dbReference type="Google" id="ProtNLM"/>
    </source>
</evidence>
<proteinExistence type="predicted"/>
<feature type="compositionally biased region" description="Low complexity" evidence="1">
    <location>
        <begin position="205"/>
        <end position="222"/>
    </location>
</feature>
<gene>
    <name evidence="2" type="ORF">FIBRA_06578</name>
</gene>
<feature type="region of interest" description="Disordered" evidence="1">
    <location>
        <begin position="192"/>
        <end position="267"/>
    </location>
</feature>
<evidence type="ECO:0000256" key="1">
    <source>
        <dbReference type="SAM" id="MobiDB-lite"/>
    </source>
</evidence>
<dbReference type="Pfam" id="PF09729">
    <property type="entry name" value="Gti1_Pac2"/>
    <property type="match status" value="1"/>
</dbReference>
<feature type="region of interest" description="Disordered" evidence="1">
    <location>
        <begin position="94"/>
        <end position="113"/>
    </location>
</feature>
<keyword evidence="3" id="KW-1185">Reference proteome</keyword>
<protein>
    <recommendedName>
        <fullName evidence="4">cAMP-independent regulatory protein pac2</fullName>
    </recommendedName>
</protein>
<evidence type="ECO:0000313" key="3">
    <source>
        <dbReference type="Proteomes" id="UP000006352"/>
    </source>
</evidence>
<reference evidence="2 3" key="1">
    <citation type="journal article" date="2012" name="Appl. Environ. Microbiol.">
        <title>Short-read sequencing for genomic analysis of the brown rot fungus Fibroporia radiculosa.</title>
        <authorList>
            <person name="Tang J.D."/>
            <person name="Perkins A.D."/>
            <person name="Sonstegard T.S."/>
            <person name="Schroeder S.G."/>
            <person name="Burgess S.C."/>
            <person name="Diehl S.V."/>
        </authorList>
    </citation>
    <scope>NUCLEOTIDE SEQUENCE [LARGE SCALE GENOMIC DNA]</scope>
    <source>
        <strain evidence="2 3">TFFH 294</strain>
    </source>
</reference>
<dbReference type="Proteomes" id="UP000006352">
    <property type="component" value="Unassembled WGS sequence"/>
</dbReference>
<dbReference type="RefSeq" id="XP_012183684.1">
    <property type="nucleotide sequence ID" value="XM_012328294.1"/>
</dbReference>
<dbReference type="PANTHER" id="PTHR28027">
    <property type="entry name" value="TRANSCRIPTIONAL REGULATOR MIT1"/>
    <property type="match status" value="1"/>
</dbReference>
<organism evidence="2 3">
    <name type="scientific">Fibroporia radiculosa</name>
    <dbReference type="NCBI Taxonomy" id="599839"/>
    <lineage>
        <taxon>Eukaryota</taxon>
        <taxon>Fungi</taxon>
        <taxon>Dikarya</taxon>
        <taxon>Basidiomycota</taxon>
        <taxon>Agaricomycotina</taxon>
        <taxon>Agaricomycetes</taxon>
        <taxon>Polyporales</taxon>
        <taxon>Fibroporiaceae</taxon>
        <taxon>Fibroporia</taxon>
    </lineage>
</organism>
<dbReference type="PANTHER" id="PTHR28027:SF1">
    <property type="entry name" value="CAMP INDEPENDENT REGULATORY PROTEIN (AFU_ORTHOLOGUE AFUA_3G09640)"/>
    <property type="match status" value="1"/>
</dbReference>
<dbReference type="HOGENOM" id="CLU_028895_2_1_1"/>
<accession>J4IBC1</accession>
<sequence length="267" mass="30124">MSQGAERDVQGPTHPRLHLRDARDAHTLFEAVRLGMLKLVRRRLNDYERSTYIVSGSVFVWEESEEETGLKRWTDGRIWSQSRMREPYLFYDERVSPDGNQTNSGQTSQSTYRFVDGPSRTWSSSAQSHFDRSDQAPMGLVKQAYSAWVLVSANARPRKWHLTAYFTYADLPNIPTLERDRMLRNLTVPQGVYKSGKSRSRNVEASPATGSSSGTSPTPHGSQPRDQPGNPLVLPPPRVGATGQQGRPLPRGAEDQRMIQMLNSRPI</sequence>
<dbReference type="InterPro" id="IPR018608">
    <property type="entry name" value="Gti1/Pac2"/>
</dbReference>
<evidence type="ECO:0000313" key="2">
    <source>
        <dbReference type="EMBL" id="CCM04401.1"/>
    </source>
</evidence>
<dbReference type="OrthoDB" id="5572844at2759"/>
<dbReference type="GeneID" id="24099312"/>
<dbReference type="GO" id="GO:0003677">
    <property type="term" value="F:DNA binding"/>
    <property type="evidence" value="ECO:0007669"/>
    <property type="project" value="TreeGrafter"/>
</dbReference>
<dbReference type="AlphaFoldDB" id="J4IBC1"/>
<feature type="compositionally biased region" description="Polar residues" evidence="1">
    <location>
        <begin position="98"/>
        <end position="112"/>
    </location>
</feature>
<dbReference type="EMBL" id="HE797156">
    <property type="protein sequence ID" value="CCM04401.1"/>
    <property type="molecule type" value="Genomic_DNA"/>
</dbReference>